<reference evidence="4" key="2">
    <citation type="submission" date="2023-06" db="EMBL/GenBank/DDBJ databases">
        <authorList>
            <person name="Swenson N.G."/>
            <person name="Wegrzyn J.L."/>
            <person name="Mcevoy S.L."/>
        </authorList>
    </citation>
    <scope>NUCLEOTIDE SEQUENCE</scope>
    <source>
        <strain evidence="4">NS2018</strain>
        <tissue evidence="4">Leaf</tissue>
    </source>
</reference>
<proteinExistence type="predicted"/>
<evidence type="ECO:0000259" key="3">
    <source>
        <dbReference type="Pfam" id="PF13456"/>
    </source>
</evidence>
<organism evidence="4 5">
    <name type="scientific">Acer saccharum</name>
    <name type="common">Sugar maple</name>
    <dbReference type="NCBI Taxonomy" id="4024"/>
    <lineage>
        <taxon>Eukaryota</taxon>
        <taxon>Viridiplantae</taxon>
        <taxon>Streptophyta</taxon>
        <taxon>Embryophyta</taxon>
        <taxon>Tracheophyta</taxon>
        <taxon>Spermatophyta</taxon>
        <taxon>Magnoliopsida</taxon>
        <taxon>eudicotyledons</taxon>
        <taxon>Gunneridae</taxon>
        <taxon>Pentapetalae</taxon>
        <taxon>rosids</taxon>
        <taxon>malvids</taxon>
        <taxon>Sapindales</taxon>
        <taxon>Sapindaceae</taxon>
        <taxon>Hippocastanoideae</taxon>
        <taxon>Acereae</taxon>
        <taxon>Acer</taxon>
    </lineage>
</organism>
<evidence type="ECO:0000256" key="1">
    <source>
        <dbReference type="SAM" id="MobiDB-lite"/>
    </source>
</evidence>
<dbReference type="InterPro" id="IPR052035">
    <property type="entry name" value="ZnF_BED_domain_contain"/>
</dbReference>
<dbReference type="GO" id="GO:0004523">
    <property type="term" value="F:RNA-DNA hybrid ribonuclease activity"/>
    <property type="evidence" value="ECO:0007669"/>
    <property type="project" value="InterPro"/>
</dbReference>
<reference evidence="4" key="1">
    <citation type="journal article" date="2022" name="Plant J.">
        <title>Strategies of tolerance reflected in two North American maple genomes.</title>
        <authorList>
            <person name="McEvoy S.L."/>
            <person name="Sezen U.U."/>
            <person name="Trouern-Trend A."/>
            <person name="McMahon S.M."/>
            <person name="Schaberg P.G."/>
            <person name="Yang J."/>
            <person name="Wegrzyn J.L."/>
            <person name="Swenson N.G."/>
        </authorList>
    </citation>
    <scope>NUCLEOTIDE SEQUENCE</scope>
    <source>
        <strain evidence="4">NS2018</strain>
    </source>
</reference>
<keyword evidence="5" id="KW-1185">Reference proteome</keyword>
<dbReference type="InterPro" id="IPR036397">
    <property type="entry name" value="RNaseH_sf"/>
</dbReference>
<sequence>MTSHAPASGKKETPVTNEKRRSRLPSSETILRSGPPTACLHYLLADCALSEGSPRLGKFEGRHRLATNNEAEYEALLAGLTVARELGARFLAIKSDSQLIVKQVAVTYQAKGNNMFAYLEKVQQAIKAFQMLQKRILSFSQIVDHKGDLIGKCIENVLIEWGIDKVFTITVDNETSNTTAIGYVIRKLNSWQDDGTVLEGKFYGSSGRGAKETDDMFSIGVGGGASDDLELGRLKATDKEDSLWGMKQQEQDITKGKSEVDLYLLERAEKLNERFDVLAWWKNSIVKFLILSMVTRDVFAMPISTVASESAFSTGGHILDPFRSSLTSKIVNGLILTGN</sequence>
<feature type="compositionally biased region" description="Basic and acidic residues" evidence="1">
    <location>
        <begin position="9"/>
        <end position="19"/>
    </location>
</feature>
<dbReference type="PANTHER" id="PTHR46481">
    <property type="entry name" value="ZINC FINGER BED DOMAIN-CONTAINING PROTEIN 4"/>
    <property type="match status" value="1"/>
</dbReference>
<dbReference type="Pfam" id="PF05699">
    <property type="entry name" value="Dimer_Tnp_hAT"/>
    <property type="match status" value="1"/>
</dbReference>
<dbReference type="PANTHER" id="PTHR46481:SF8">
    <property type="entry name" value="ZINC FINGER BED DOMAIN-CONTAINING PROTEIN RICESLEEPER 1-LIKE"/>
    <property type="match status" value="1"/>
</dbReference>
<evidence type="ECO:0000259" key="2">
    <source>
        <dbReference type="Pfam" id="PF05699"/>
    </source>
</evidence>
<gene>
    <name evidence="4" type="ORF">LWI29_034802</name>
</gene>
<dbReference type="Gene3D" id="3.30.420.10">
    <property type="entry name" value="Ribonuclease H-like superfamily/Ribonuclease H"/>
    <property type="match status" value="1"/>
</dbReference>
<name>A0AA39VEN0_ACESA</name>
<dbReference type="GO" id="GO:0003676">
    <property type="term" value="F:nucleic acid binding"/>
    <property type="evidence" value="ECO:0007669"/>
    <property type="project" value="InterPro"/>
</dbReference>
<dbReference type="EMBL" id="JAUESC010000384">
    <property type="protein sequence ID" value="KAK0583224.1"/>
    <property type="molecule type" value="Genomic_DNA"/>
</dbReference>
<feature type="domain" description="HAT C-terminal dimerisation" evidence="2">
    <location>
        <begin position="259"/>
        <end position="336"/>
    </location>
</feature>
<dbReference type="AlphaFoldDB" id="A0AA39VEN0"/>
<dbReference type="GO" id="GO:0046983">
    <property type="term" value="F:protein dimerization activity"/>
    <property type="evidence" value="ECO:0007669"/>
    <property type="project" value="InterPro"/>
</dbReference>
<evidence type="ECO:0008006" key="6">
    <source>
        <dbReference type="Google" id="ProtNLM"/>
    </source>
</evidence>
<dbReference type="InterPro" id="IPR008906">
    <property type="entry name" value="HATC_C_dom"/>
</dbReference>
<dbReference type="InterPro" id="IPR002156">
    <property type="entry name" value="RNaseH_domain"/>
</dbReference>
<dbReference type="InterPro" id="IPR012337">
    <property type="entry name" value="RNaseH-like_sf"/>
</dbReference>
<protein>
    <recommendedName>
        <fullName evidence="6">RNase H type-1 domain-containing protein</fullName>
    </recommendedName>
</protein>
<comment type="caution">
    <text evidence="4">The sequence shown here is derived from an EMBL/GenBank/DDBJ whole genome shotgun (WGS) entry which is preliminary data.</text>
</comment>
<dbReference type="Proteomes" id="UP001168877">
    <property type="component" value="Unassembled WGS sequence"/>
</dbReference>
<evidence type="ECO:0000313" key="5">
    <source>
        <dbReference type="Proteomes" id="UP001168877"/>
    </source>
</evidence>
<feature type="region of interest" description="Disordered" evidence="1">
    <location>
        <begin position="1"/>
        <end position="32"/>
    </location>
</feature>
<evidence type="ECO:0000313" key="4">
    <source>
        <dbReference type="EMBL" id="KAK0583224.1"/>
    </source>
</evidence>
<feature type="domain" description="RNase H type-1" evidence="3">
    <location>
        <begin position="63"/>
        <end position="131"/>
    </location>
</feature>
<dbReference type="Pfam" id="PF13456">
    <property type="entry name" value="RVT_3"/>
    <property type="match status" value="1"/>
</dbReference>
<dbReference type="SUPFAM" id="SSF53098">
    <property type="entry name" value="Ribonuclease H-like"/>
    <property type="match status" value="2"/>
</dbReference>
<accession>A0AA39VEN0</accession>